<proteinExistence type="predicted"/>
<dbReference type="InterPro" id="IPR029058">
    <property type="entry name" value="AB_hydrolase_fold"/>
</dbReference>
<dbReference type="PANTHER" id="PTHR13617">
    <property type="entry name" value="PROTEIN ABHD18"/>
    <property type="match status" value="1"/>
</dbReference>
<dbReference type="SUPFAM" id="SSF53474">
    <property type="entry name" value="alpha/beta-Hydrolases"/>
    <property type="match status" value="1"/>
</dbReference>
<evidence type="ECO:0000313" key="1">
    <source>
        <dbReference type="EMBL" id="MEJ8845808.1"/>
    </source>
</evidence>
<dbReference type="Proteomes" id="UP001385892">
    <property type="component" value="Unassembled WGS sequence"/>
</dbReference>
<dbReference type="EMBL" id="JBBKZT010000002">
    <property type="protein sequence ID" value="MEJ8845808.1"/>
    <property type="molecule type" value="Genomic_DNA"/>
</dbReference>
<dbReference type="PANTHER" id="PTHR13617:SF14">
    <property type="entry name" value="PROTEIN ABHD18"/>
    <property type="match status" value="1"/>
</dbReference>
<sequence length="393" mass="43352">MKPQRTRNPTSHAAWWEQLPANFNHRAVRAGPDARHWLQVQGLSALERMARVPLASAVAVAMAASLGEAGKPAREFEALRFYEPLARSGDASRVFLPPNNDIHVDAHPMPSTGSGDTPIQRSKLRFASPFVPLNPAAAPAFARMKRVAMAHAEHWCHGDRPRPTLIVVHGFGADMPWLNAQALSLQTLYRDGHDILLFTFPHHGPRAECSLPFNGYGVFGNGLLHFNETTLLAIHDLRVFIGHLRARGVERVGVTGISLGGYTAALLASVDDRLDYCIPVVPAVSPIDAFLDWQPTGLLLSSLMRSNGVSVADMRGLVAVHNPLSYASPMAGERVLIIGGAGDRVTEPHHVELLHRHWPGSTMHWFAGNHLLHFGRREYLRRMREHIGRWSDA</sequence>
<dbReference type="RefSeq" id="WP_340340975.1">
    <property type="nucleotide sequence ID" value="NZ_JBBKZT010000002.1"/>
</dbReference>
<reference evidence="1 2" key="1">
    <citation type="submission" date="2024-03" db="EMBL/GenBank/DDBJ databases">
        <title>Novel species of the genus Variovorax.</title>
        <authorList>
            <person name="Liu Q."/>
            <person name="Xin Y.-H."/>
        </authorList>
    </citation>
    <scope>NUCLEOTIDE SEQUENCE [LARGE SCALE GENOMIC DNA]</scope>
    <source>
        <strain evidence="1 2">KACC 18900</strain>
    </source>
</reference>
<evidence type="ECO:0008006" key="3">
    <source>
        <dbReference type="Google" id="ProtNLM"/>
    </source>
</evidence>
<protein>
    <recommendedName>
        <fullName evidence="3">Abhydrolase domain-containing 18</fullName>
    </recommendedName>
</protein>
<evidence type="ECO:0000313" key="2">
    <source>
        <dbReference type="Proteomes" id="UP001385892"/>
    </source>
</evidence>
<accession>A0ABU8WE74</accession>
<name>A0ABU8WE74_9BURK</name>
<comment type="caution">
    <text evidence="1">The sequence shown here is derived from an EMBL/GenBank/DDBJ whole genome shotgun (WGS) entry which is preliminary data.</text>
</comment>
<keyword evidence="2" id="KW-1185">Reference proteome</keyword>
<dbReference type="Gene3D" id="3.40.50.1820">
    <property type="entry name" value="alpha/beta hydrolase"/>
    <property type="match status" value="1"/>
</dbReference>
<organism evidence="1 2">
    <name type="scientific">Variovorax rhizosphaerae</name>
    <dbReference type="NCBI Taxonomy" id="1836200"/>
    <lineage>
        <taxon>Bacteria</taxon>
        <taxon>Pseudomonadati</taxon>
        <taxon>Pseudomonadota</taxon>
        <taxon>Betaproteobacteria</taxon>
        <taxon>Burkholderiales</taxon>
        <taxon>Comamonadaceae</taxon>
        <taxon>Variovorax</taxon>
    </lineage>
</organism>
<gene>
    <name evidence="1" type="ORF">WKW82_04080</name>
</gene>